<dbReference type="GO" id="GO:0003677">
    <property type="term" value="F:DNA binding"/>
    <property type="evidence" value="ECO:0007669"/>
    <property type="project" value="UniProtKB-KW"/>
</dbReference>
<dbReference type="FunFam" id="3.30.160.60:FF:000709">
    <property type="entry name" value="GDNF-inducible zinc finger protein 1"/>
    <property type="match status" value="1"/>
</dbReference>
<accession>A0AAD9KJQ3</accession>
<organism evidence="13 14">
    <name type="scientific">Ridgeia piscesae</name>
    <name type="common">Tubeworm</name>
    <dbReference type="NCBI Taxonomy" id="27915"/>
    <lineage>
        <taxon>Eukaryota</taxon>
        <taxon>Metazoa</taxon>
        <taxon>Spiralia</taxon>
        <taxon>Lophotrochozoa</taxon>
        <taxon>Annelida</taxon>
        <taxon>Polychaeta</taxon>
        <taxon>Sedentaria</taxon>
        <taxon>Canalipalpata</taxon>
        <taxon>Sabellida</taxon>
        <taxon>Siboglinidae</taxon>
        <taxon>Ridgeia</taxon>
    </lineage>
</organism>
<evidence type="ECO:0000256" key="8">
    <source>
        <dbReference type="ARBA" id="ARBA00023125"/>
    </source>
</evidence>
<keyword evidence="14" id="KW-1185">Reference proteome</keyword>
<feature type="domain" description="C2H2-type" evidence="12">
    <location>
        <begin position="98"/>
        <end position="122"/>
    </location>
</feature>
<keyword evidence="9" id="KW-0804">Transcription</keyword>
<feature type="domain" description="C2H2-type" evidence="12">
    <location>
        <begin position="71"/>
        <end position="98"/>
    </location>
</feature>
<evidence type="ECO:0000256" key="7">
    <source>
        <dbReference type="ARBA" id="ARBA00023015"/>
    </source>
</evidence>
<proteinExistence type="inferred from homology"/>
<keyword evidence="3" id="KW-0479">Metal-binding</keyword>
<evidence type="ECO:0000259" key="12">
    <source>
        <dbReference type="PROSITE" id="PS50157"/>
    </source>
</evidence>
<dbReference type="GO" id="GO:0008270">
    <property type="term" value="F:zinc ion binding"/>
    <property type="evidence" value="ECO:0007669"/>
    <property type="project" value="UniProtKB-KW"/>
</dbReference>
<dbReference type="Gene3D" id="3.30.160.60">
    <property type="entry name" value="Classic Zinc Finger"/>
    <property type="match status" value="1"/>
</dbReference>
<dbReference type="PANTHER" id="PTHR24394">
    <property type="entry name" value="ZINC FINGER PROTEIN"/>
    <property type="match status" value="1"/>
</dbReference>
<reference evidence="13" key="1">
    <citation type="journal article" date="2023" name="Mol. Biol. Evol.">
        <title>Third-Generation Sequencing Reveals the Adaptive Role of the Epigenome in Three Deep-Sea Polychaetes.</title>
        <authorList>
            <person name="Perez M."/>
            <person name="Aroh O."/>
            <person name="Sun Y."/>
            <person name="Lan Y."/>
            <person name="Juniper S.K."/>
            <person name="Young C.R."/>
            <person name="Angers B."/>
            <person name="Qian P.Y."/>
        </authorList>
    </citation>
    <scope>NUCLEOTIDE SEQUENCE</scope>
    <source>
        <strain evidence="13">R07B-5</strain>
    </source>
</reference>
<evidence type="ECO:0000256" key="6">
    <source>
        <dbReference type="ARBA" id="ARBA00022833"/>
    </source>
</evidence>
<keyword evidence="8" id="KW-0238">DNA-binding</keyword>
<evidence type="ECO:0000256" key="5">
    <source>
        <dbReference type="ARBA" id="ARBA00022771"/>
    </source>
</evidence>
<dbReference type="GO" id="GO:0045892">
    <property type="term" value="P:negative regulation of DNA-templated transcription"/>
    <property type="evidence" value="ECO:0007669"/>
    <property type="project" value="UniProtKB-ARBA"/>
</dbReference>
<protein>
    <recommendedName>
        <fullName evidence="12">C2H2-type domain-containing protein</fullName>
    </recommendedName>
</protein>
<dbReference type="PANTHER" id="PTHR24394:SF29">
    <property type="entry name" value="MYONEURIN"/>
    <property type="match status" value="1"/>
</dbReference>
<evidence type="ECO:0000256" key="4">
    <source>
        <dbReference type="ARBA" id="ARBA00022737"/>
    </source>
</evidence>
<dbReference type="EMBL" id="JAODUO010000942">
    <property type="protein sequence ID" value="KAK2172651.1"/>
    <property type="molecule type" value="Genomic_DNA"/>
</dbReference>
<evidence type="ECO:0000256" key="3">
    <source>
        <dbReference type="ARBA" id="ARBA00022723"/>
    </source>
</evidence>
<comment type="caution">
    <text evidence="13">The sequence shown here is derived from an EMBL/GenBank/DDBJ whole genome shotgun (WGS) entry which is preliminary data.</text>
</comment>
<evidence type="ECO:0000256" key="1">
    <source>
        <dbReference type="ARBA" id="ARBA00004123"/>
    </source>
</evidence>
<dbReference type="PROSITE" id="PS00028">
    <property type="entry name" value="ZINC_FINGER_C2H2_1"/>
    <property type="match status" value="2"/>
</dbReference>
<keyword evidence="4" id="KW-0677">Repeat</keyword>
<dbReference type="PROSITE" id="PS50157">
    <property type="entry name" value="ZINC_FINGER_C2H2_2"/>
    <property type="match status" value="2"/>
</dbReference>
<keyword evidence="10" id="KW-0539">Nucleus</keyword>
<comment type="similarity">
    <text evidence="2">Belongs to the krueppel C2H2-type zinc-finger protein family.</text>
</comment>
<dbReference type="GO" id="GO:0005634">
    <property type="term" value="C:nucleus"/>
    <property type="evidence" value="ECO:0007669"/>
    <property type="project" value="UniProtKB-SubCell"/>
</dbReference>
<comment type="subcellular location">
    <subcellularLocation>
        <location evidence="1">Nucleus</location>
    </subcellularLocation>
</comment>
<dbReference type="AlphaFoldDB" id="A0AAD9KJQ3"/>
<evidence type="ECO:0000313" key="14">
    <source>
        <dbReference type="Proteomes" id="UP001209878"/>
    </source>
</evidence>
<sequence length="122" mass="13979">MSPAFSPLPRPLVVNALVPLYPVAAKAYTRHAYTYIRCEFSEEPTTRVRSVVWTPPRVAPGPRRPGQPPRFQCGVCGRGFSRRNNLTVHLRLHTGDKHQCHLCYASYVTKRDLHVHIRKKHV</sequence>
<evidence type="ECO:0000256" key="2">
    <source>
        <dbReference type="ARBA" id="ARBA00006991"/>
    </source>
</evidence>
<evidence type="ECO:0000256" key="11">
    <source>
        <dbReference type="PROSITE-ProRule" id="PRU00042"/>
    </source>
</evidence>
<gene>
    <name evidence="13" type="ORF">NP493_942g00065</name>
</gene>
<keyword evidence="7" id="KW-0805">Transcription regulation</keyword>
<dbReference type="SUPFAM" id="SSF57667">
    <property type="entry name" value="beta-beta-alpha zinc fingers"/>
    <property type="match status" value="1"/>
</dbReference>
<dbReference type="Pfam" id="PF00096">
    <property type="entry name" value="zf-C2H2"/>
    <property type="match status" value="1"/>
</dbReference>
<dbReference type="Proteomes" id="UP001209878">
    <property type="component" value="Unassembled WGS sequence"/>
</dbReference>
<dbReference type="SMART" id="SM00355">
    <property type="entry name" value="ZnF_C2H2"/>
    <property type="match status" value="2"/>
</dbReference>
<evidence type="ECO:0000256" key="10">
    <source>
        <dbReference type="ARBA" id="ARBA00023242"/>
    </source>
</evidence>
<evidence type="ECO:0000256" key="9">
    <source>
        <dbReference type="ARBA" id="ARBA00023163"/>
    </source>
</evidence>
<keyword evidence="5 11" id="KW-0863">Zinc-finger</keyword>
<dbReference type="GO" id="GO:0000981">
    <property type="term" value="F:DNA-binding transcription factor activity, RNA polymerase II-specific"/>
    <property type="evidence" value="ECO:0007669"/>
    <property type="project" value="TreeGrafter"/>
</dbReference>
<evidence type="ECO:0000313" key="13">
    <source>
        <dbReference type="EMBL" id="KAK2172651.1"/>
    </source>
</evidence>
<keyword evidence="6" id="KW-0862">Zinc</keyword>
<dbReference type="InterPro" id="IPR013087">
    <property type="entry name" value="Znf_C2H2_type"/>
</dbReference>
<name>A0AAD9KJQ3_RIDPI</name>
<dbReference type="InterPro" id="IPR036236">
    <property type="entry name" value="Znf_C2H2_sf"/>
</dbReference>